<keyword evidence="3" id="KW-1185">Reference proteome</keyword>
<sequence>MRSLEPGIWLSLNSSASVDDKVIEAESLHEKYSPSSDSSFLSFFSLLLCLFFGFSAATAVMAKYALVFVLRLLAQVHSGITALIPRVRPDYGQCSEPTVMYVEDQDGMLGFGYKPTNHNDFPHGAGANIQASTDLICSNLQNVCRAPVETVKLCQTAAAAAKSKVGQDAAHTFNIAITASSSHPSASDTGTPSEDSADAQDLVEPTLNMKFSTEFVTMEGHIDPVWWFNEYILADGQPALCDETPRRMPNDHYITFTCEGADPRIVPMMRDALNDFVQSTMYNEESEDRPFKQHYKNCGEYLTCDPYDKRTRFPQSVHIATALDIPGAGGALSGSLRYTISESTDDNCGLCGFLSAGGTLASAMAAISGTVLSTSALISPGISGASASISFSCLSTCK</sequence>
<accession>A0ABZ2WKJ6</accession>
<proteinExistence type="predicted"/>
<dbReference type="EMBL" id="CP151260">
    <property type="protein sequence ID" value="WZH40900.1"/>
    <property type="molecule type" value="Genomic_DNA"/>
</dbReference>
<feature type="transmembrane region" description="Helical" evidence="1">
    <location>
        <begin position="40"/>
        <end position="62"/>
    </location>
</feature>
<evidence type="ECO:0000256" key="1">
    <source>
        <dbReference type="SAM" id="Phobius"/>
    </source>
</evidence>
<organism evidence="2 3">
    <name type="scientific">Fusarium acuminatum</name>
    <dbReference type="NCBI Taxonomy" id="5515"/>
    <lineage>
        <taxon>Eukaryota</taxon>
        <taxon>Fungi</taxon>
        <taxon>Dikarya</taxon>
        <taxon>Ascomycota</taxon>
        <taxon>Pezizomycotina</taxon>
        <taxon>Sordariomycetes</taxon>
        <taxon>Hypocreomycetidae</taxon>
        <taxon>Hypocreales</taxon>
        <taxon>Nectriaceae</taxon>
        <taxon>Fusarium</taxon>
        <taxon>Fusarium tricinctum species complex</taxon>
    </lineage>
</organism>
<evidence type="ECO:0000313" key="3">
    <source>
        <dbReference type="Proteomes" id="UP001489902"/>
    </source>
</evidence>
<keyword evidence="1" id="KW-1133">Transmembrane helix</keyword>
<dbReference type="Proteomes" id="UP001489902">
    <property type="component" value="Chromosome 1"/>
</dbReference>
<evidence type="ECO:0000313" key="2">
    <source>
        <dbReference type="EMBL" id="WZH40900.1"/>
    </source>
</evidence>
<keyword evidence="1" id="KW-0812">Transmembrane</keyword>
<protein>
    <submittedName>
        <fullName evidence="2">Uncharacterized protein</fullName>
    </submittedName>
</protein>
<name>A0ABZ2WKJ6_9HYPO</name>
<keyword evidence="1" id="KW-0472">Membrane</keyword>
<gene>
    <name evidence="2" type="ORF">QYS62_001838</name>
</gene>
<reference evidence="2 3" key="1">
    <citation type="submission" date="2024-04" db="EMBL/GenBank/DDBJ databases">
        <title>Complete genome sequence of Fusarium acuminatum.</title>
        <authorList>
            <person name="Lan B."/>
        </authorList>
    </citation>
    <scope>NUCLEOTIDE SEQUENCE [LARGE SCALE GENOMIC DNA]</scope>
    <source>
        <strain evidence="2">1A</strain>
    </source>
</reference>